<dbReference type="OMA" id="WHEKKGD"/>
<evidence type="ECO:0000313" key="4">
    <source>
        <dbReference type="WBParaSite" id="HCON_00192660-00001"/>
    </source>
</evidence>
<protein>
    <submittedName>
        <fullName evidence="4">PLAT domain-containing protein</fullName>
    </submittedName>
</protein>
<organism evidence="3 4">
    <name type="scientific">Haemonchus contortus</name>
    <name type="common">Barber pole worm</name>
    <dbReference type="NCBI Taxonomy" id="6289"/>
    <lineage>
        <taxon>Eukaryota</taxon>
        <taxon>Metazoa</taxon>
        <taxon>Ecdysozoa</taxon>
        <taxon>Nematoda</taxon>
        <taxon>Chromadorea</taxon>
        <taxon>Rhabditida</taxon>
        <taxon>Rhabditina</taxon>
        <taxon>Rhabditomorpha</taxon>
        <taxon>Strongyloidea</taxon>
        <taxon>Trichostrongylidae</taxon>
        <taxon>Haemonchus</taxon>
    </lineage>
</organism>
<dbReference type="Gene3D" id="2.40.180.10">
    <property type="entry name" value="Catalase core domain"/>
    <property type="match status" value="1"/>
</dbReference>
<accession>A0A7I4Z6X0</accession>
<dbReference type="InterPro" id="IPR036392">
    <property type="entry name" value="PLAT/LH2_dom_sf"/>
</dbReference>
<dbReference type="WBParaSite" id="HCON_00192660-00001">
    <property type="protein sequence ID" value="HCON_00192660-00001"/>
    <property type="gene ID" value="HCON_00192660"/>
</dbReference>
<evidence type="ECO:0000259" key="2">
    <source>
        <dbReference type="PROSITE" id="PS50095"/>
    </source>
</evidence>
<keyword evidence="3" id="KW-1185">Reference proteome</keyword>
<name>A0A7I4Z6X0_HAECO</name>
<dbReference type="InterPro" id="IPR001024">
    <property type="entry name" value="PLAT/LH2_dom"/>
</dbReference>
<reference evidence="4" key="1">
    <citation type="submission" date="2020-12" db="UniProtKB">
        <authorList>
            <consortium name="WormBaseParasite"/>
        </authorList>
    </citation>
    <scope>IDENTIFICATION</scope>
    <source>
        <strain evidence="4">MHco3</strain>
    </source>
</reference>
<dbReference type="InterPro" id="IPR052970">
    <property type="entry name" value="Inner_ear_hair_cell_LOXHD"/>
</dbReference>
<evidence type="ECO:0000256" key="1">
    <source>
        <dbReference type="PROSITE-ProRule" id="PRU00152"/>
    </source>
</evidence>
<dbReference type="SUPFAM" id="SSF49723">
    <property type="entry name" value="Lipase/lipooxygenase domain (PLAT/LH2 domain)"/>
    <property type="match status" value="1"/>
</dbReference>
<dbReference type="PROSITE" id="PS50095">
    <property type="entry name" value="PLAT"/>
    <property type="match status" value="1"/>
</dbReference>
<evidence type="ECO:0000313" key="3">
    <source>
        <dbReference type="Proteomes" id="UP000025227"/>
    </source>
</evidence>
<dbReference type="PANTHER" id="PTHR45901">
    <property type="entry name" value="PROTEIN CBG12474"/>
    <property type="match status" value="1"/>
</dbReference>
<dbReference type="Pfam" id="PF01477">
    <property type="entry name" value="PLAT"/>
    <property type="match status" value="1"/>
</dbReference>
<dbReference type="PANTHER" id="PTHR45901:SF3">
    <property type="entry name" value="LIPOXYGENASE HOMOLOGY DOMAIN-CONTAINING PROTEIN 1"/>
    <property type="match status" value="1"/>
</dbReference>
<proteinExistence type="predicted"/>
<feature type="domain" description="PLAT" evidence="2">
    <location>
        <begin position="19"/>
        <end position="143"/>
    </location>
</feature>
<dbReference type="OrthoDB" id="5322100at2759"/>
<dbReference type="AlphaFoldDB" id="A0A7I4Z6X0"/>
<dbReference type="Proteomes" id="UP000025227">
    <property type="component" value="Unplaced"/>
</dbReference>
<comment type="caution">
    <text evidence="1">Lacks conserved residue(s) required for the propagation of feature annotation.</text>
</comment>
<sequence length="161" mass="18304">MVDVKHRFSEETITTTTNCTYSIAIRTSAIPSAETTAYVFVQLIDEHGNTTDRVRLKCSLTHRQKYQRGHSDLFLLVDQPYLGKLKSIEITHSHKESAEVSQKNWHLHSVMVIEHANFLLYRFPCGQWISTNNENTSTTIVLDAVGEPFPIVPVDLSQTSE</sequence>